<evidence type="ECO:0000313" key="2">
    <source>
        <dbReference type="Proteomes" id="UP000005713"/>
    </source>
</evidence>
<proteinExistence type="predicted"/>
<protein>
    <submittedName>
        <fullName evidence="1">Uncharacterized protein</fullName>
    </submittedName>
</protein>
<name>A3KA37_SAGS3</name>
<sequence>MMVVPLEVAEELQAMRQELATLRAALTPLLADAGWLTVHDAAMKYRVSESTINRWVQAGRMEAKGAGASRRVKMIA</sequence>
<reference evidence="1 2" key="1">
    <citation type="submission" date="2006-06" db="EMBL/GenBank/DDBJ databases">
        <authorList>
            <person name="Moran M.A."/>
            <person name="Ferriera S."/>
            <person name="Johnson J."/>
            <person name="Kravitz S."/>
            <person name="Beeson K."/>
            <person name="Sutton G."/>
            <person name="Rogers Y.-H."/>
            <person name="Friedman R."/>
            <person name="Frazier M."/>
            <person name="Venter J.C."/>
        </authorList>
    </citation>
    <scope>NUCLEOTIDE SEQUENCE [LARGE SCALE GENOMIC DNA]</scope>
    <source>
        <strain evidence="1 2">E-37</strain>
    </source>
</reference>
<organism evidence="1 2">
    <name type="scientific">Sagittula stellata (strain ATCC 700073 / DSM 11524 / E-37)</name>
    <dbReference type="NCBI Taxonomy" id="388399"/>
    <lineage>
        <taxon>Bacteria</taxon>
        <taxon>Pseudomonadati</taxon>
        <taxon>Pseudomonadota</taxon>
        <taxon>Alphaproteobacteria</taxon>
        <taxon>Rhodobacterales</taxon>
        <taxon>Roseobacteraceae</taxon>
        <taxon>Sagittula</taxon>
    </lineage>
</organism>
<dbReference type="Proteomes" id="UP000005713">
    <property type="component" value="Unassembled WGS sequence"/>
</dbReference>
<dbReference type="EMBL" id="AAYA01000020">
    <property type="protein sequence ID" value="EBA05980.1"/>
    <property type="molecule type" value="Genomic_DNA"/>
</dbReference>
<evidence type="ECO:0000313" key="1">
    <source>
        <dbReference type="EMBL" id="EBA05980.1"/>
    </source>
</evidence>
<keyword evidence="2" id="KW-1185">Reference proteome</keyword>
<gene>
    <name evidence="1" type="ORF">SSE37_25268</name>
</gene>
<dbReference type="AlphaFoldDB" id="A3KA37"/>
<comment type="caution">
    <text evidence="1">The sequence shown here is derived from an EMBL/GenBank/DDBJ whole genome shotgun (WGS) entry which is preliminary data.</text>
</comment>
<accession>A3KA37</accession>